<keyword evidence="3 5" id="KW-0745">Spermidine biosynthesis</keyword>
<dbReference type="Pfam" id="PF01564">
    <property type="entry name" value="Spermine_synth"/>
    <property type="match status" value="1"/>
</dbReference>
<dbReference type="NCBIfam" id="NF037959">
    <property type="entry name" value="MFS_SpdSyn"/>
    <property type="match status" value="1"/>
</dbReference>
<dbReference type="Proteomes" id="UP000235584">
    <property type="component" value="Chromosome"/>
</dbReference>
<dbReference type="Gene3D" id="3.40.50.150">
    <property type="entry name" value="Vaccinia Virus protein VP39"/>
    <property type="match status" value="1"/>
</dbReference>
<dbReference type="GO" id="GO:0004766">
    <property type="term" value="F:spermidine synthase activity"/>
    <property type="evidence" value="ECO:0007669"/>
    <property type="project" value="UniProtKB-UniRule"/>
</dbReference>
<dbReference type="SUPFAM" id="SSF53335">
    <property type="entry name" value="S-adenosyl-L-methionine-dependent methyltransferases"/>
    <property type="match status" value="1"/>
</dbReference>
<dbReference type="GO" id="GO:0008295">
    <property type="term" value="P:spermidine biosynthetic process"/>
    <property type="evidence" value="ECO:0007669"/>
    <property type="project" value="UniProtKB-UniRule"/>
</dbReference>
<evidence type="ECO:0000313" key="10">
    <source>
        <dbReference type="EMBL" id="AUN99023.1"/>
    </source>
</evidence>
<dbReference type="GO" id="GO:0005829">
    <property type="term" value="C:cytosol"/>
    <property type="evidence" value="ECO:0007669"/>
    <property type="project" value="TreeGrafter"/>
</dbReference>
<dbReference type="KEGG" id="bsto:C0V70_13110"/>
<dbReference type="InterPro" id="IPR035246">
    <property type="entry name" value="Spermidine_synt_N"/>
</dbReference>
<evidence type="ECO:0000256" key="7">
    <source>
        <dbReference type="RuleBase" id="RU003836"/>
    </source>
</evidence>
<dbReference type="Gene3D" id="2.30.140.10">
    <property type="entry name" value="Spermidine synthase, tetramerisation domain"/>
    <property type="match status" value="1"/>
</dbReference>
<sequence>MESLSLNRDKTQYWRVMTTEINEKNPNELLIEKDWYSERYFHKNVATSFKIKSILHSEKSQYQKIDVLDTHGVGRLLLLDGKTMVSDHDEFVYHEVMGHIPSMVHPGIKNVLIIGGGDGGIVREYVKHPEIERIDLVEIDERVIEVSKKYFPDCTSGLSDKRVNVLPQDGVEYIKNHKNFFDVIIIDSTDPEDFAAGLFTKEFYSHVYEALTENGIMMAQTENPFYDEYGIKSFYDNLRSVYPVVKSFTGPMLIYPGVFWTFAYASKGLIPTNFNESKIPHMKELEKTLKWYNMDWHKGAFNLSNIHKRVTGC</sequence>
<evidence type="ECO:0000256" key="1">
    <source>
        <dbReference type="ARBA" id="ARBA00007867"/>
    </source>
</evidence>
<dbReference type="UniPathway" id="UPA00248">
    <property type="reaction ID" value="UER00314"/>
</dbReference>
<feature type="binding site" evidence="5">
    <location>
        <begin position="187"/>
        <end position="190"/>
    </location>
    <ligand>
        <name>spermidine</name>
        <dbReference type="ChEBI" id="CHEBI:57834"/>
    </ligand>
</feature>
<dbReference type="AlphaFoldDB" id="A0A2K9NU27"/>
<dbReference type="PROSITE" id="PS51006">
    <property type="entry name" value="PABS_2"/>
    <property type="match status" value="1"/>
</dbReference>
<keyword evidence="2 5" id="KW-0808">Transferase</keyword>
<comment type="caution">
    <text evidence="5">Lacks conserved residue(s) required for the propagation of feature annotation.</text>
</comment>
<feature type="active site" description="Proton acceptor" evidence="5 6">
    <location>
        <position position="187"/>
    </location>
</feature>
<feature type="binding site" evidence="5">
    <location>
        <begin position="169"/>
        <end position="170"/>
    </location>
    <ligand>
        <name>S-methyl-5'-thioadenosine</name>
        <dbReference type="ChEBI" id="CHEBI:17509"/>
    </ligand>
</feature>
<evidence type="ECO:0000256" key="4">
    <source>
        <dbReference type="ARBA" id="ARBA00023115"/>
    </source>
</evidence>
<comment type="subunit">
    <text evidence="5">Homodimer or homotetramer.</text>
</comment>
<protein>
    <recommendedName>
        <fullName evidence="5">Polyamine aminopropyltransferase</fullName>
    </recommendedName>
    <alternativeName>
        <fullName evidence="5">Putrescine aminopropyltransferase</fullName>
        <shortName evidence="5">PAPT</shortName>
    </alternativeName>
    <alternativeName>
        <fullName evidence="5">Spermidine synthase</fullName>
        <shortName evidence="5">SPDS</shortName>
        <shortName evidence="5">SPDSY</shortName>
        <ecNumber evidence="5">2.5.1.16</ecNumber>
    </alternativeName>
</protein>
<keyword evidence="11" id="KW-1185">Reference proteome</keyword>
<dbReference type="PANTHER" id="PTHR11558">
    <property type="entry name" value="SPERMIDINE/SPERMINE SYNTHASE"/>
    <property type="match status" value="1"/>
</dbReference>
<evidence type="ECO:0000256" key="5">
    <source>
        <dbReference type="HAMAP-Rule" id="MF_00198"/>
    </source>
</evidence>
<dbReference type="PANTHER" id="PTHR11558:SF11">
    <property type="entry name" value="SPERMIDINE SYNTHASE"/>
    <property type="match status" value="1"/>
</dbReference>
<accession>A0A2K9NU27</accession>
<evidence type="ECO:0000259" key="9">
    <source>
        <dbReference type="PROSITE" id="PS51006"/>
    </source>
</evidence>
<evidence type="ECO:0000256" key="6">
    <source>
        <dbReference type="PROSITE-ProRule" id="PRU00354"/>
    </source>
</evidence>
<dbReference type="HAMAP" id="MF_00198">
    <property type="entry name" value="Spermidine_synth"/>
    <property type="match status" value="1"/>
</dbReference>
<dbReference type="InterPro" id="IPR030374">
    <property type="entry name" value="PABS"/>
</dbReference>
<dbReference type="Pfam" id="PF17284">
    <property type="entry name" value="Spermine_synt_N"/>
    <property type="match status" value="1"/>
</dbReference>
<proteinExistence type="inferred from homology"/>
<dbReference type="EC" id="2.5.1.16" evidence="5"/>
<evidence type="ECO:0000256" key="3">
    <source>
        <dbReference type="ARBA" id="ARBA00023066"/>
    </source>
</evidence>
<dbReference type="InterPro" id="IPR029063">
    <property type="entry name" value="SAM-dependent_MTases_sf"/>
</dbReference>
<dbReference type="OrthoDB" id="9793120at2"/>
<name>A0A2K9NU27_BACTC</name>
<dbReference type="EMBL" id="CP025704">
    <property type="protein sequence ID" value="AUN99023.1"/>
    <property type="molecule type" value="Genomic_DNA"/>
</dbReference>
<reference evidence="10 11" key="1">
    <citation type="submission" date="2018-01" db="EMBL/GenBank/DDBJ databases">
        <title>Complete genome sequence of Bacteriovorax stolpii DSM12778.</title>
        <authorList>
            <person name="Tang B."/>
            <person name="Chang J."/>
        </authorList>
    </citation>
    <scope>NUCLEOTIDE SEQUENCE [LARGE SCALE GENOMIC DNA]</scope>
    <source>
        <strain evidence="10 11">DSM 12778</strain>
    </source>
</reference>
<feature type="binding site" evidence="5">
    <location>
        <position position="94"/>
    </location>
    <ligand>
        <name>spermidine</name>
        <dbReference type="ChEBI" id="CHEBI:57834"/>
    </ligand>
</feature>
<comment type="catalytic activity">
    <reaction evidence="5 8">
        <text>S-adenosyl 3-(methylsulfanyl)propylamine + putrescine = S-methyl-5'-thioadenosine + spermidine + H(+)</text>
        <dbReference type="Rhea" id="RHEA:12721"/>
        <dbReference type="ChEBI" id="CHEBI:15378"/>
        <dbReference type="ChEBI" id="CHEBI:17509"/>
        <dbReference type="ChEBI" id="CHEBI:57443"/>
        <dbReference type="ChEBI" id="CHEBI:57834"/>
        <dbReference type="ChEBI" id="CHEBI:326268"/>
        <dbReference type="EC" id="2.5.1.16"/>
    </reaction>
</comment>
<evidence type="ECO:0000256" key="8">
    <source>
        <dbReference type="RuleBase" id="RU003837"/>
    </source>
</evidence>
<evidence type="ECO:0000256" key="2">
    <source>
        <dbReference type="ARBA" id="ARBA00022679"/>
    </source>
</evidence>
<keyword evidence="4 5" id="KW-0620">Polyamine biosynthesis</keyword>
<gene>
    <name evidence="5" type="primary">speE</name>
    <name evidence="10" type="ORF">C0V70_13110</name>
</gene>
<dbReference type="InterPro" id="IPR001045">
    <property type="entry name" value="Spermi_synthase"/>
</dbReference>
<comment type="pathway">
    <text evidence="5">Amine and polyamine biosynthesis; spermidine biosynthesis; spermidine from putrescine: step 1/1.</text>
</comment>
<comment type="similarity">
    <text evidence="1 5 7">Belongs to the spermidine/spermine synthase family.</text>
</comment>
<feature type="binding site" evidence="5">
    <location>
        <position position="118"/>
    </location>
    <ligand>
        <name>spermidine</name>
        <dbReference type="ChEBI" id="CHEBI:57834"/>
    </ligand>
</feature>
<feature type="binding site" evidence="5">
    <location>
        <position position="138"/>
    </location>
    <ligand>
        <name>S-methyl-5'-thioadenosine</name>
        <dbReference type="ChEBI" id="CHEBI:17509"/>
    </ligand>
</feature>
<organism evidence="10 11">
    <name type="scientific">Bacteriovorax stolpii</name>
    <name type="common">Bdellovibrio stolpii</name>
    <dbReference type="NCBI Taxonomy" id="960"/>
    <lineage>
        <taxon>Bacteria</taxon>
        <taxon>Pseudomonadati</taxon>
        <taxon>Bdellovibrionota</taxon>
        <taxon>Bacteriovoracia</taxon>
        <taxon>Bacteriovoracales</taxon>
        <taxon>Bacteriovoracaceae</taxon>
        <taxon>Bacteriovorax</taxon>
    </lineage>
</organism>
<comment type="function">
    <text evidence="5">Catalyzes the irreversible transfer of a propylamine group from the amino donor S-adenosylmethioninamine (decarboxy-AdoMet) to putrescine (1,4-diaminobutane) to yield spermidine.</text>
</comment>
<dbReference type="NCBIfam" id="TIGR00417">
    <property type="entry name" value="speE"/>
    <property type="match status" value="1"/>
</dbReference>
<dbReference type="PROSITE" id="PS01330">
    <property type="entry name" value="PABS_1"/>
    <property type="match status" value="1"/>
</dbReference>
<dbReference type="InterPro" id="IPR030373">
    <property type="entry name" value="PABS_CS"/>
</dbReference>
<dbReference type="InterPro" id="IPR037163">
    <property type="entry name" value="Spermidine_synt_N_sf"/>
</dbReference>
<feature type="domain" description="PABS" evidence="9">
    <location>
        <begin position="33"/>
        <end position="267"/>
    </location>
</feature>
<dbReference type="NCBIfam" id="NF002010">
    <property type="entry name" value="PRK00811.1"/>
    <property type="match status" value="1"/>
</dbReference>
<feature type="binding site" evidence="5">
    <location>
        <position position="63"/>
    </location>
    <ligand>
        <name>S-methyl-5'-thioadenosine</name>
        <dbReference type="ChEBI" id="CHEBI:17509"/>
    </ligand>
</feature>
<evidence type="ECO:0000313" key="11">
    <source>
        <dbReference type="Proteomes" id="UP000235584"/>
    </source>
</evidence>